<sequence length="89" mass="10074">MRTCIVCRKRENPNSLLRVILKDGAVLADPFKRIQSRGASIHRTCVQMAVHRGAFRNAFKLSNSPDTTALLAYIDEEPNEMDAKDMKLK</sequence>
<reference evidence="2" key="1">
    <citation type="submission" date="2020-05" db="EMBL/GenBank/DDBJ databases">
        <authorList>
            <person name="Chiriac C."/>
            <person name="Salcher M."/>
            <person name="Ghai R."/>
            <person name="Kavagutti S V."/>
        </authorList>
    </citation>
    <scope>NUCLEOTIDE SEQUENCE</scope>
</reference>
<protein>
    <submittedName>
        <fullName evidence="2">Unannotated protein</fullName>
    </submittedName>
</protein>
<accession>A0A6J7XNE9</accession>
<proteinExistence type="predicted"/>
<dbReference type="InterPro" id="IPR007393">
    <property type="entry name" value="YlxR_dom"/>
</dbReference>
<dbReference type="EMBL" id="CAFBSG010000002">
    <property type="protein sequence ID" value="CAB5239222.1"/>
    <property type="molecule type" value="Genomic_DNA"/>
</dbReference>
<evidence type="ECO:0000259" key="1">
    <source>
        <dbReference type="Pfam" id="PF04296"/>
    </source>
</evidence>
<dbReference type="Pfam" id="PF04296">
    <property type="entry name" value="YlxR"/>
    <property type="match status" value="1"/>
</dbReference>
<dbReference type="PANTHER" id="PTHR34215:SF1">
    <property type="entry name" value="YLXR DOMAIN-CONTAINING PROTEIN"/>
    <property type="match status" value="1"/>
</dbReference>
<feature type="domain" description="YlxR" evidence="1">
    <location>
        <begin position="2"/>
        <end position="66"/>
    </location>
</feature>
<dbReference type="PANTHER" id="PTHR34215">
    <property type="entry name" value="BLL0784 PROTEIN"/>
    <property type="match status" value="1"/>
</dbReference>
<dbReference type="InterPro" id="IPR035931">
    <property type="entry name" value="YlxR-like_sf"/>
</dbReference>
<evidence type="ECO:0000313" key="2">
    <source>
        <dbReference type="EMBL" id="CAB5239222.1"/>
    </source>
</evidence>
<name>A0A6J7XNE9_9ZZZZ</name>
<dbReference type="SUPFAM" id="SSF64376">
    <property type="entry name" value="YlxR-like"/>
    <property type="match status" value="1"/>
</dbReference>
<organism evidence="2">
    <name type="scientific">freshwater metagenome</name>
    <dbReference type="NCBI Taxonomy" id="449393"/>
    <lineage>
        <taxon>unclassified sequences</taxon>
        <taxon>metagenomes</taxon>
        <taxon>ecological metagenomes</taxon>
    </lineage>
</organism>
<dbReference type="AlphaFoldDB" id="A0A6J7XNE9"/>
<gene>
    <name evidence="2" type="ORF">UFOPK3554_00151</name>
</gene>
<dbReference type="Gene3D" id="3.30.1230.10">
    <property type="entry name" value="YlxR-like"/>
    <property type="match status" value="1"/>
</dbReference>
<dbReference type="InterPro" id="IPR037465">
    <property type="entry name" value="YlxR"/>
</dbReference>